<proteinExistence type="inferred from homology"/>
<evidence type="ECO:0000259" key="3">
    <source>
        <dbReference type="PROSITE" id="PS51716"/>
    </source>
</evidence>
<protein>
    <submittedName>
        <fullName evidence="4">Unplaced genomic scaffold scaffold_178, whole genome shotgun sequence</fullName>
    </submittedName>
</protein>
<dbReference type="InterPro" id="IPR027417">
    <property type="entry name" value="P-loop_NTPase"/>
</dbReference>
<dbReference type="OrthoDB" id="2681839at2759"/>
<dbReference type="Proteomes" id="UP000054018">
    <property type="component" value="Unassembled WGS sequence"/>
</dbReference>
<dbReference type="SUPFAM" id="SSF52540">
    <property type="entry name" value="P-loop containing nucleoside triphosphate hydrolases"/>
    <property type="match status" value="1"/>
</dbReference>
<feature type="non-terminal residue" evidence="4">
    <location>
        <position position="1"/>
    </location>
</feature>
<dbReference type="EMBL" id="KN833862">
    <property type="protein sequence ID" value="KIK16303.1"/>
    <property type="molecule type" value="Genomic_DNA"/>
</dbReference>
<accession>A0A0C9Z8T0</accession>
<comment type="similarity">
    <text evidence="1">Belongs to the TRAFAC class dynamin-like GTPase superfamily. IRG family.</text>
</comment>
<feature type="domain" description="IRG-type G" evidence="3">
    <location>
        <begin position="62"/>
        <end position="226"/>
    </location>
</feature>
<name>A0A0C9Z8T0_9AGAM</name>
<evidence type="ECO:0000256" key="1">
    <source>
        <dbReference type="ARBA" id="ARBA00005429"/>
    </source>
</evidence>
<gene>
    <name evidence="4" type="ORF">PISMIDRAFT_113712</name>
</gene>
<evidence type="ECO:0000256" key="2">
    <source>
        <dbReference type="SAM" id="Coils"/>
    </source>
</evidence>
<keyword evidence="2" id="KW-0175">Coiled coil</keyword>
<organism evidence="4 5">
    <name type="scientific">Pisolithus microcarpus 441</name>
    <dbReference type="NCBI Taxonomy" id="765257"/>
    <lineage>
        <taxon>Eukaryota</taxon>
        <taxon>Fungi</taxon>
        <taxon>Dikarya</taxon>
        <taxon>Basidiomycota</taxon>
        <taxon>Agaricomycotina</taxon>
        <taxon>Agaricomycetes</taxon>
        <taxon>Agaricomycetidae</taxon>
        <taxon>Boletales</taxon>
        <taxon>Sclerodermatineae</taxon>
        <taxon>Pisolithaceae</taxon>
        <taxon>Pisolithus</taxon>
    </lineage>
</organism>
<reference evidence="4 5" key="1">
    <citation type="submission" date="2014-04" db="EMBL/GenBank/DDBJ databases">
        <authorList>
            <consortium name="DOE Joint Genome Institute"/>
            <person name="Kuo A."/>
            <person name="Kohler A."/>
            <person name="Costa M.D."/>
            <person name="Nagy L.G."/>
            <person name="Floudas D."/>
            <person name="Copeland A."/>
            <person name="Barry K.W."/>
            <person name="Cichocki N."/>
            <person name="Veneault-Fourrey C."/>
            <person name="LaButti K."/>
            <person name="Lindquist E.A."/>
            <person name="Lipzen A."/>
            <person name="Lundell T."/>
            <person name="Morin E."/>
            <person name="Murat C."/>
            <person name="Sun H."/>
            <person name="Tunlid A."/>
            <person name="Henrissat B."/>
            <person name="Grigoriev I.V."/>
            <person name="Hibbett D.S."/>
            <person name="Martin F."/>
            <person name="Nordberg H.P."/>
            <person name="Cantor M.N."/>
            <person name="Hua S.X."/>
        </authorList>
    </citation>
    <scope>NUCLEOTIDE SEQUENCE [LARGE SCALE GENOMIC DNA]</scope>
    <source>
        <strain evidence="4 5">441</strain>
    </source>
</reference>
<evidence type="ECO:0000313" key="4">
    <source>
        <dbReference type="EMBL" id="KIK16303.1"/>
    </source>
</evidence>
<evidence type="ECO:0000313" key="5">
    <source>
        <dbReference type="Proteomes" id="UP000054018"/>
    </source>
</evidence>
<dbReference type="AlphaFoldDB" id="A0A0C9Z8T0"/>
<dbReference type="STRING" id="765257.A0A0C9Z8T0"/>
<dbReference type="HOGENOM" id="CLU_034479_1_0_1"/>
<keyword evidence="5" id="KW-1185">Reference proteome</keyword>
<sequence>KKARATQAAAEKATHEAAEYTHAAREVQEEAEKCLQRGIQLVIIPMLDKIATVKTRVQYEQGCFHFAVAGVLGSGKSSLINAICGVENQNQGAAETILASEGGSCRNWGCRNHGQYSDPNPDWLYFNTQGLFVFDCVFVLFSNRFTQTDIVTLTNCMRFQIPTYIVFSKVDVHICNIMYKDGHDRDCDDVTAHKSLFPSTHGRFIADTQANVKTNLEEGVLPDQHV</sequence>
<dbReference type="PROSITE" id="PS51716">
    <property type="entry name" value="G_IRG"/>
    <property type="match status" value="1"/>
</dbReference>
<feature type="coiled-coil region" evidence="2">
    <location>
        <begin position="10"/>
        <end position="37"/>
    </location>
</feature>
<dbReference type="InterPro" id="IPR030385">
    <property type="entry name" value="G_IRG_dom"/>
</dbReference>
<reference evidence="5" key="2">
    <citation type="submission" date="2015-01" db="EMBL/GenBank/DDBJ databases">
        <title>Evolutionary Origins and Diversification of the Mycorrhizal Mutualists.</title>
        <authorList>
            <consortium name="DOE Joint Genome Institute"/>
            <consortium name="Mycorrhizal Genomics Consortium"/>
            <person name="Kohler A."/>
            <person name="Kuo A."/>
            <person name="Nagy L.G."/>
            <person name="Floudas D."/>
            <person name="Copeland A."/>
            <person name="Barry K.W."/>
            <person name="Cichocki N."/>
            <person name="Veneault-Fourrey C."/>
            <person name="LaButti K."/>
            <person name="Lindquist E.A."/>
            <person name="Lipzen A."/>
            <person name="Lundell T."/>
            <person name="Morin E."/>
            <person name="Murat C."/>
            <person name="Riley R."/>
            <person name="Ohm R."/>
            <person name="Sun H."/>
            <person name="Tunlid A."/>
            <person name="Henrissat B."/>
            <person name="Grigoriev I.V."/>
            <person name="Hibbett D.S."/>
            <person name="Martin F."/>
        </authorList>
    </citation>
    <scope>NUCLEOTIDE SEQUENCE [LARGE SCALE GENOMIC DNA]</scope>
    <source>
        <strain evidence="5">441</strain>
    </source>
</reference>
<dbReference type="Gene3D" id="3.40.50.300">
    <property type="entry name" value="P-loop containing nucleotide triphosphate hydrolases"/>
    <property type="match status" value="1"/>
</dbReference>
<dbReference type="GO" id="GO:0005525">
    <property type="term" value="F:GTP binding"/>
    <property type="evidence" value="ECO:0007669"/>
    <property type="project" value="InterPro"/>
</dbReference>